<organism evidence="1 2">
    <name type="scientific">Candidatus Staskawiczbacteria bacterium RIFOXYD1_FULL_32_13</name>
    <dbReference type="NCBI Taxonomy" id="1802234"/>
    <lineage>
        <taxon>Bacteria</taxon>
        <taxon>Candidatus Staskawicziibacteriota</taxon>
    </lineage>
</organism>
<dbReference type="AlphaFoldDB" id="A0A1G2JMJ3"/>
<reference evidence="1 2" key="1">
    <citation type="journal article" date="2016" name="Nat. Commun.">
        <title>Thousands of microbial genomes shed light on interconnected biogeochemical processes in an aquifer system.</title>
        <authorList>
            <person name="Anantharaman K."/>
            <person name="Brown C.T."/>
            <person name="Hug L.A."/>
            <person name="Sharon I."/>
            <person name="Castelle C.J."/>
            <person name="Probst A.J."/>
            <person name="Thomas B.C."/>
            <person name="Singh A."/>
            <person name="Wilkins M.J."/>
            <person name="Karaoz U."/>
            <person name="Brodie E.L."/>
            <person name="Williams K.H."/>
            <person name="Hubbard S.S."/>
            <person name="Banfield J.F."/>
        </authorList>
    </citation>
    <scope>NUCLEOTIDE SEQUENCE [LARGE SCALE GENOMIC DNA]</scope>
</reference>
<evidence type="ECO:0000313" key="2">
    <source>
        <dbReference type="Proteomes" id="UP000178935"/>
    </source>
</evidence>
<accession>A0A1G2JMJ3</accession>
<gene>
    <name evidence="1" type="ORF">A2561_02090</name>
</gene>
<proteinExistence type="predicted"/>
<comment type="caution">
    <text evidence="1">The sequence shown here is derived from an EMBL/GenBank/DDBJ whole genome shotgun (WGS) entry which is preliminary data.</text>
</comment>
<name>A0A1G2JMJ3_9BACT</name>
<dbReference type="Proteomes" id="UP000178935">
    <property type="component" value="Unassembled WGS sequence"/>
</dbReference>
<evidence type="ECO:0000313" key="1">
    <source>
        <dbReference type="EMBL" id="OGZ88367.1"/>
    </source>
</evidence>
<dbReference type="EMBL" id="MHPU01000026">
    <property type="protein sequence ID" value="OGZ88367.1"/>
    <property type="molecule type" value="Genomic_DNA"/>
</dbReference>
<protein>
    <submittedName>
        <fullName evidence="1">Uncharacterized protein</fullName>
    </submittedName>
</protein>
<sequence>MLSKEAIEQYKKIYRNAYNIELNENEATEMANDLFEFMRAVYLPTGEEELITTQENGTKNTN</sequence>